<dbReference type="OrthoDB" id="10250730at2759"/>
<evidence type="ECO:0000259" key="5">
    <source>
        <dbReference type="SMART" id="SM00849"/>
    </source>
</evidence>
<dbReference type="PANTHER" id="PTHR42978:SF5">
    <property type="entry name" value="METALLO-BETA-LACTAMASE DOMAIN-CONTAINING PROTEIN"/>
    <property type="match status" value="1"/>
</dbReference>
<dbReference type="VEuPathDB" id="FungiDB:Z518_07425"/>
<dbReference type="SMART" id="SM00849">
    <property type="entry name" value="Lactamase_B"/>
    <property type="match status" value="1"/>
</dbReference>
<name>A0A0D2FP17_9EURO</name>
<dbReference type="GO" id="GO:0046872">
    <property type="term" value="F:metal ion binding"/>
    <property type="evidence" value="ECO:0007669"/>
    <property type="project" value="UniProtKB-KW"/>
</dbReference>
<dbReference type="SUPFAM" id="SSF56281">
    <property type="entry name" value="Metallo-hydrolase/oxidoreductase"/>
    <property type="match status" value="1"/>
</dbReference>
<keyword evidence="2" id="KW-0479">Metal-binding</keyword>
<proteinExistence type="inferred from homology"/>
<accession>A0A0D2FP17</accession>
<evidence type="ECO:0000313" key="7">
    <source>
        <dbReference type="Proteomes" id="UP000053617"/>
    </source>
</evidence>
<dbReference type="InterPro" id="IPR001279">
    <property type="entry name" value="Metallo-B-lactamas"/>
</dbReference>
<dbReference type="InterPro" id="IPR036866">
    <property type="entry name" value="RibonucZ/Hydroxyglut_hydro"/>
</dbReference>
<dbReference type="AlphaFoldDB" id="A0A0D2FP17"/>
<feature type="domain" description="Metallo-beta-lactamase" evidence="5">
    <location>
        <begin position="49"/>
        <end position="285"/>
    </location>
</feature>
<dbReference type="GeneID" id="25295496"/>
<dbReference type="Gene3D" id="3.60.15.10">
    <property type="entry name" value="Ribonuclease Z/Hydroxyacylglutathione hydrolase-like"/>
    <property type="match status" value="1"/>
</dbReference>
<dbReference type="STRING" id="1442369.A0A0D2FP17"/>
<comment type="similarity">
    <text evidence="1">Belongs to the metallo-beta-lactamase superfamily.</text>
</comment>
<protein>
    <recommendedName>
        <fullName evidence="5">Metallo-beta-lactamase domain-containing protein</fullName>
    </recommendedName>
</protein>
<keyword evidence="3" id="KW-0378">Hydrolase</keyword>
<organism evidence="6 7">
    <name type="scientific">Rhinocladiella mackenziei CBS 650.93</name>
    <dbReference type="NCBI Taxonomy" id="1442369"/>
    <lineage>
        <taxon>Eukaryota</taxon>
        <taxon>Fungi</taxon>
        <taxon>Dikarya</taxon>
        <taxon>Ascomycota</taxon>
        <taxon>Pezizomycotina</taxon>
        <taxon>Eurotiomycetes</taxon>
        <taxon>Chaetothyriomycetidae</taxon>
        <taxon>Chaetothyriales</taxon>
        <taxon>Herpotrichiellaceae</taxon>
        <taxon>Rhinocladiella</taxon>
    </lineage>
</organism>
<dbReference type="HOGENOM" id="CLU_030571_1_0_1"/>
<gene>
    <name evidence="6" type="ORF">Z518_07425</name>
</gene>
<dbReference type="Proteomes" id="UP000053617">
    <property type="component" value="Unassembled WGS sequence"/>
</dbReference>
<evidence type="ECO:0000256" key="1">
    <source>
        <dbReference type="ARBA" id="ARBA00007749"/>
    </source>
</evidence>
<sequence>MVTTKRFNVPPGNVARVRIIDTTTSIKTLETHHIMGPPMPGMYVMPEIPAWSFLVESTSGRKALFDLGVPPNWQDFSPWVIEHVHLDGWGWQISSKKHVADSLKEEGIEPASITDIVWSHWHWDHIGDPSTFPLPIQLVVGPGFKEAFLPGYPSKQDSPVRESDFKGREVREITFQESPSALQIGPFRAFDLFGDGSFYLLDAPGHAIGHLAGLARTTSDTFVMMGGDLCHHGGAIRPSEYISLPKAVHLDAFSHFRGGFCPGAKFEAVQESRRRRPNQPFFEPTFGADIPLAIETIGKVQVPDADDNVLFIYAHDTSIKSIVDMFPSEVNNWKAKGWRDKVFWRFLEDFKDAVKG</sequence>
<reference evidence="6 7" key="1">
    <citation type="submission" date="2015-01" db="EMBL/GenBank/DDBJ databases">
        <title>The Genome Sequence of Rhinocladiella mackenzie CBS 650.93.</title>
        <authorList>
            <consortium name="The Broad Institute Genomics Platform"/>
            <person name="Cuomo C."/>
            <person name="de Hoog S."/>
            <person name="Gorbushina A."/>
            <person name="Stielow B."/>
            <person name="Teixiera M."/>
            <person name="Abouelleil A."/>
            <person name="Chapman S.B."/>
            <person name="Priest M."/>
            <person name="Young S.K."/>
            <person name="Wortman J."/>
            <person name="Nusbaum C."/>
            <person name="Birren B."/>
        </authorList>
    </citation>
    <scope>NUCLEOTIDE SEQUENCE [LARGE SCALE GENOMIC DNA]</scope>
    <source>
        <strain evidence="6 7">CBS 650.93</strain>
    </source>
</reference>
<dbReference type="EMBL" id="KN847479">
    <property type="protein sequence ID" value="KIX03872.1"/>
    <property type="molecule type" value="Genomic_DNA"/>
</dbReference>
<evidence type="ECO:0000256" key="3">
    <source>
        <dbReference type="ARBA" id="ARBA00022801"/>
    </source>
</evidence>
<dbReference type="GO" id="GO:0016787">
    <property type="term" value="F:hydrolase activity"/>
    <property type="evidence" value="ECO:0007669"/>
    <property type="project" value="UniProtKB-KW"/>
</dbReference>
<dbReference type="RefSeq" id="XP_013271008.1">
    <property type="nucleotide sequence ID" value="XM_013415554.1"/>
</dbReference>
<dbReference type="InterPro" id="IPR051013">
    <property type="entry name" value="MBL_superfamily_lactonases"/>
</dbReference>
<evidence type="ECO:0000256" key="2">
    <source>
        <dbReference type="ARBA" id="ARBA00022723"/>
    </source>
</evidence>
<keyword evidence="4" id="KW-0862">Zinc</keyword>
<keyword evidence="7" id="KW-1185">Reference proteome</keyword>
<evidence type="ECO:0000313" key="6">
    <source>
        <dbReference type="EMBL" id="KIX03872.1"/>
    </source>
</evidence>
<evidence type="ECO:0000256" key="4">
    <source>
        <dbReference type="ARBA" id="ARBA00022833"/>
    </source>
</evidence>
<dbReference type="PANTHER" id="PTHR42978">
    <property type="entry name" value="QUORUM-QUENCHING LACTONASE YTNP-RELATED-RELATED"/>
    <property type="match status" value="1"/>
</dbReference>
<dbReference type="Pfam" id="PF00753">
    <property type="entry name" value="Lactamase_B"/>
    <property type="match status" value="1"/>
</dbReference>
<dbReference type="CDD" id="cd07730">
    <property type="entry name" value="metallo-hydrolase-like_MBL-fold"/>
    <property type="match status" value="1"/>
</dbReference>